<sequence length="502" mass="56917">MTILALAVIPVSAEESVDNYGFSVKMDNNSLNITSSDDDYQKYMQNFSSNILLLVILCLSGVFLYAINALGNKYSSRFRYKERFSLRVFLIPVYSIMGILLLISSLFSIASVGTVSDTTENSIMFMYSLMLFLYAITSIWMAYSIVKKKPYIFILIFEIAIPVLIQILFIGDGYKDSLELASDAGITFILLMIPVIHTRMLELKPEYKLKNKKISDEDKNKTLTIDKNEAAILMQTKKSNYLPAELTERYMDARYIKRGGTARVFFAKTRDTGKTVAVKIPISFDERTGRSFLKEMNIWEELSHENIVRVFSVNILPVPYVEMEYFKNSLADVSKPVEPDFALKIIKGIAEGLSYAHNAGIIHRDIKPQNILLSDENIPKITDWGLGKILGDSAETRTLAFSLNYAAPEQVAPKTFGRSDNRTDIFQLGILFYELMTGSLPFSGEGIGEFSNAIINDNPKKPSQINPEAKKFDRIILKCLHKNPDERYQTINDLIRDLDKLK</sequence>
<feature type="transmembrane region" description="Helical" evidence="1">
    <location>
        <begin position="150"/>
        <end position="169"/>
    </location>
</feature>
<dbReference type="GeneID" id="85229644"/>
<feature type="transmembrane region" description="Helical" evidence="1">
    <location>
        <begin position="181"/>
        <end position="201"/>
    </location>
</feature>
<dbReference type="GO" id="GO:0004674">
    <property type="term" value="F:protein serine/threonine kinase activity"/>
    <property type="evidence" value="ECO:0007669"/>
    <property type="project" value="UniProtKB-KW"/>
</dbReference>
<reference evidence="3 4" key="1">
    <citation type="submission" date="2019-09" db="EMBL/GenBank/DDBJ databases">
        <title>The complete genome of Methanoplanus sp. FWC-SCC4.</title>
        <authorList>
            <person name="Chen S.-C."/>
            <person name="Zhou Y.-Z."/>
            <person name="Lai M.-C."/>
        </authorList>
    </citation>
    <scope>NUCLEOTIDE SEQUENCE [LARGE SCALE GENOMIC DNA]</scope>
    <source>
        <strain evidence="3 4">FWC-SCC4</strain>
    </source>
</reference>
<dbReference type="GO" id="GO:0005524">
    <property type="term" value="F:ATP binding"/>
    <property type="evidence" value="ECO:0007669"/>
    <property type="project" value="InterPro"/>
</dbReference>
<dbReference type="PROSITE" id="PS00108">
    <property type="entry name" value="PROTEIN_KINASE_ST"/>
    <property type="match status" value="1"/>
</dbReference>
<dbReference type="SUPFAM" id="SSF56112">
    <property type="entry name" value="Protein kinase-like (PK-like)"/>
    <property type="match status" value="1"/>
</dbReference>
<dbReference type="KEGG" id="mefw:F1737_05650"/>
<dbReference type="PANTHER" id="PTHR24348:SF70">
    <property type="entry name" value="PROTEIN KINASE DOMAIN CONTAINING PROTEIN"/>
    <property type="match status" value="1"/>
</dbReference>
<keyword evidence="1" id="KW-0472">Membrane</keyword>
<dbReference type="SMART" id="SM00220">
    <property type="entry name" value="S_TKc"/>
    <property type="match status" value="1"/>
</dbReference>
<dbReference type="GO" id="GO:0005737">
    <property type="term" value="C:cytoplasm"/>
    <property type="evidence" value="ECO:0007669"/>
    <property type="project" value="TreeGrafter"/>
</dbReference>
<dbReference type="PROSITE" id="PS50011">
    <property type="entry name" value="PROTEIN_KINASE_DOM"/>
    <property type="match status" value="1"/>
</dbReference>
<dbReference type="PANTHER" id="PTHR24348">
    <property type="entry name" value="SERINE/THREONINE-PROTEIN KINASE UNC-51-RELATED"/>
    <property type="match status" value="1"/>
</dbReference>
<protein>
    <submittedName>
        <fullName evidence="3">Serine/threonine protein kinase</fullName>
    </submittedName>
</protein>
<dbReference type="InterPro" id="IPR045269">
    <property type="entry name" value="Atg1-like"/>
</dbReference>
<dbReference type="InterPro" id="IPR011009">
    <property type="entry name" value="Kinase-like_dom_sf"/>
</dbReference>
<evidence type="ECO:0000313" key="4">
    <source>
        <dbReference type="Proteomes" id="UP001301797"/>
    </source>
</evidence>
<keyword evidence="4" id="KW-1185">Reference proteome</keyword>
<name>A0AA97I326_9EURY</name>
<dbReference type="Gene3D" id="1.10.510.10">
    <property type="entry name" value="Transferase(Phosphotransferase) domain 1"/>
    <property type="match status" value="1"/>
</dbReference>
<dbReference type="InterPro" id="IPR000719">
    <property type="entry name" value="Prot_kinase_dom"/>
</dbReference>
<dbReference type="Proteomes" id="UP001301797">
    <property type="component" value="Chromosome"/>
</dbReference>
<keyword evidence="1" id="KW-1133">Transmembrane helix</keyword>
<feature type="domain" description="Protein kinase" evidence="2">
    <location>
        <begin position="250"/>
        <end position="501"/>
    </location>
</feature>
<evidence type="ECO:0000313" key="3">
    <source>
        <dbReference type="EMBL" id="WOF16228.1"/>
    </source>
</evidence>
<evidence type="ECO:0000256" key="1">
    <source>
        <dbReference type="SAM" id="Phobius"/>
    </source>
</evidence>
<gene>
    <name evidence="3" type="ORF">F1737_05650</name>
</gene>
<dbReference type="CDD" id="cd14014">
    <property type="entry name" value="STKc_PknB_like"/>
    <property type="match status" value="1"/>
</dbReference>
<feature type="transmembrane region" description="Helical" evidence="1">
    <location>
        <begin position="124"/>
        <end position="143"/>
    </location>
</feature>
<feature type="transmembrane region" description="Helical" evidence="1">
    <location>
        <begin position="47"/>
        <end position="67"/>
    </location>
</feature>
<dbReference type="InterPro" id="IPR008271">
    <property type="entry name" value="Ser/Thr_kinase_AS"/>
</dbReference>
<evidence type="ECO:0000259" key="2">
    <source>
        <dbReference type="PROSITE" id="PS50011"/>
    </source>
</evidence>
<keyword evidence="3" id="KW-0418">Kinase</keyword>
<dbReference type="AlphaFoldDB" id="A0AA97I326"/>
<keyword evidence="3" id="KW-0808">Transferase</keyword>
<dbReference type="Gene3D" id="3.30.200.20">
    <property type="entry name" value="Phosphorylase Kinase, domain 1"/>
    <property type="match status" value="1"/>
</dbReference>
<organism evidence="3 4">
    <name type="scientific">Methanochimaera problematica</name>
    <dbReference type="NCBI Taxonomy" id="2609417"/>
    <lineage>
        <taxon>Archaea</taxon>
        <taxon>Methanobacteriati</taxon>
        <taxon>Methanobacteriota</taxon>
        <taxon>Stenosarchaea group</taxon>
        <taxon>Methanomicrobia</taxon>
        <taxon>Methanomicrobiales</taxon>
        <taxon>Methanomicrobiaceae</taxon>
        <taxon>Methanochimaera</taxon>
    </lineage>
</organism>
<dbReference type="RefSeq" id="WP_317137814.1">
    <property type="nucleotide sequence ID" value="NZ_CP043875.1"/>
</dbReference>
<dbReference type="EMBL" id="CP043875">
    <property type="protein sequence ID" value="WOF16228.1"/>
    <property type="molecule type" value="Genomic_DNA"/>
</dbReference>
<proteinExistence type="predicted"/>
<keyword evidence="3" id="KW-0723">Serine/threonine-protein kinase</keyword>
<feature type="transmembrane region" description="Helical" evidence="1">
    <location>
        <begin position="88"/>
        <end position="112"/>
    </location>
</feature>
<dbReference type="Pfam" id="PF00069">
    <property type="entry name" value="Pkinase"/>
    <property type="match status" value="1"/>
</dbReference>
<keyword evidence="1" id="KW-0812">Transmembrane</keyword>
<accession>A0AA97I326</accession>